<dbReference type="InterPro" id="IPR003425">
    <property type="entry name" value="CCB3/YggT"/>
</dbReference>
<protein>
    <recommendedName>
        <fullName evidence="5">YggT family protein</fullName>
    </recommendedName>
</protein>
<accession>A0A656HFW9</accession>
<comment type="similarity">
    <text evidence="1">Belongs to the YggT family.</text>
</comment>
<reference evidence="4" key="1">
    <citation type="journal article" date="2011" name="Stand. Genomic Sci.">
        <title>Genome sequence of the filamentous, gliding Thiothrix nivea neotype strain (JP2(T)).</title>
        <authorList>
            <person name="Lapidus A."/>
            <person name="Nolan M."/>
            <person name="Lucas S."/>
            <person name="Glavina Del Rio T."/>
            <person name="Tice H."/>
            <person name="Cheng J.F."/>
            <person name="Tapia R."/>
            <person name="Han C."/>
            <person name="Goodwin L."/>
            <person name="Pitluck S."/>
            <person name="Liolios K."/>
            <person name="Pagani I."/>
            <person name="Ivanova N."/>
            <person name="Huntemann M."/>
            <person name="Mavromatis K."/>
            <person name="Mikhailova N."/>
            <person name="Pati A."/>
            <person name="Chen A."/>
            <person name="Palaniappan K."/>
            <person name="Land M."/>
            <person name="Brambilla E.M."/>
            <person name="Rohde M."/>
            <person name="Abt B."/>
            <person name="Verbarg S."/>
            <person name="Goker M."/>
            <person name="Bristow J."/>
            <person name="Eisen J.A."/>
            <person name="Markowitz V."/>
            <person name="Hugenholtz P."/>
            <person name="Kyrpides N.C."/>
            <person name="Klenk H.P."/>
            <person name="Woyke T."/>
        </authorList>
    </citation>
    <scope>NUCLEOTIDE SEQUENCE [LARGE SCALE GENOMIC DNA]</scope>
    <source>
        <strain evidence="4">ATCC 35100 / DSM 5205 / JP2</strain>
    </source>
</reference>
<feature type="transmembrane region" description="Helical" evidence="2">
    <location>
        <begin position="152"/>
        <end position="177"/>
    </location>
</feature>
<feature type="transmembrane region" description="Helical" evidence="2">
    <location>
        <begin position="108"/>
        <end position="131"/>
    </location>
</feature>
<feature type="transmembrane region" description="Helical" evidence="2">
    <location>
        <begin position="7"/>
        <end position="30"/>
    </location>
</feature>
<gene>
    <name evidence="3" type="ORF">Thini_2810</name>
</gene>
<evidence type="ECO:0000313" key="4">
    <source>
        <dbReference type="Proteomes" id="UP000005317"/>
    </source>
</evidence>
<sequence>MQALQNVGVFLVETLFSLYIGAVLIRFLLAWSRANFYNPLSQFLVKITNPVLVPLRRMIPAMGKLDTAAIVLALGLMIIKAFLLVGMQGSSVGVPVVLAYSIVELLRMVIHIYIFALIIQAVLSWVGNSYGNPLADILNSLTDPILRPIRNIVPTIGMVDLSPMVAILLLYVVLIVLQSFGL</sequence>
<dbReference type="PANTHER" id="PTHR33219">
    <property type="entry name" value="YLMG HOMOLOG PROTEIN 2, CHLOROPLASTIC"/>
    <property type="match status" value="1"/>
</dbReference>
<evidence type="ECO:0000256" key="2">
    <source>
        <dbReference type="SAM" id="Phobius"/>
    </source>
</evidence>
<dbReference type="RefSeq" id="WP_002709253.1">
    <property type="nucleotide sequence ID" value="NZ_JH651384.1"/>
</dbReference>
<evidence type="ECO:0008006" key="5">
    <source>
        <dbReference type="Google" id="ProtNLM"/>
    </source>
</evidence>
<keyword evidence="2" id="KW-0472">Membrane</keyword>
<dbReference type="Proteomes" id="UP000005317">
    <property type="component" value="Unassembled WGS sequence"/>
</dbReference>
<proteinExistence type="inferred from homology"/>
<dbReference type="Pfam" id="PF02325">
    <property type="entry name" value="CCB3_YggT"/>
    <property type="match status" value="2"/>
</dbReference>
<dbReference type="GO" id="GO:0016020">
    <property type="term" value="C:membrane"/>
    <property type="evidence" value="ECO:0007669"/>
    <property type="project" value="InterPro"/>
</dbReference>
<organism evidence="3 4">
    <name type="scientific">Thiothrix nivea (strain ATCC 35100 / DSM 5205 / JP2)</name>
    <dbReference type="NCBI Taxonomy" id="870187"/>
    <lineage>
        <taxon>Bacteria</taxon>
        <taxon>Pseudomonadati</taxon>
        <taxon>Pseudomonadota</taxon>
        <taxon>Gammaproteobacteria</taxon>
        <taxon>Thiotrichales</taxon>
        <taxon>Thiotrichaceae</taxon>
        <taxon>Thiothrix</taxon>
    </lineage>
</organism>
<dbReference type="PANTHER" id="PTHR33219:SF14">
    <property type="entry name" value="PROTEIN COFACTOR ASSEMBLY OF COMPLEX C SUBUNIT B CCB3, CHLOROPLASTIC-RELATED"/>
    <property type="match status" value="1"/>
</dbReference>
<feature type="transmembrane region" description="Helical" evidence="2">
    <location>
        <begin position="67"/>
        <end position="88"/>
    </location>
</feature>
<evidence type="ECO:0000313" key="3">
    <source>
        <dbReference type="EMBL" id="EIJ35347.1"/>
    </source>
</evidence>
<name>A0A656HFW9_THINJ</name>
<dbReference type="OrthoDB" id="9806665at2"/>
<keyword evidence="2" id="KW-1133">Transmembrane helix</keyword>
<dbReference type="AlphaFoldDB" id="A0A656HFW9"/>
<keyword evidence="4" id="KW-1185">Reference proteome</keyword>
<dbReference type="EMBL" id="JH651384">
    <property type="protein sequence ID" value="EIJ35347.1"/>
    <property type="molecule type" value="Genomic_DNA"/>
</dbReference>
<evidence type="ECO:0000256" key="1">
    <source>
        <dbReference type="ARBA" id="ARBA00010894"/>
    </source>
</evidence>
<keyword evidence="2" id="KW-0812">Transmembrane</keyword>